<protein>
    <recommendedName>
        <fullName evidence="1">DUF1330 domain-containing protein</fullName>
    </recommendedName>
</protein>
<evidence type="ECO:0000313" key="3">
    <source>
        <dbReference type="Proteomes" id="UP000028878"/>
    </source>
</evidence>
<dbReference type="RefSeq" id="WP_009519192.1">
    <property type="nucleotide sequence ID" value="NZ_CCAE010000005.1"/>
</dbReference>
<feature type="domain" description="DUF1330" evidence="1">
    <location>
        <begin position="2"/>
        <end position="95"/>
    </location>
</feature>
<evidence type="ECO:0000259" key="1">
    <source>
        <dbReference type="Pfam" id="PF07045"/>
    </source>
</evidence>
<keyword evidence="3" id="KW-1185">Reference proteome</keyword>
<dbReference type="Pfam" id="PF07045">
    <property type="entry name" value="DUF1330"/>
    <property type="match status" value="1"/>
</dbReference>
<dbReference type="PANTHER" id="PTHR41521">
    <property type="match status" value="1"/>
</dbReference>
<dbReference type="EMBL" id="CCAE010000005">
    <property type="protein sequence ID" value="CDN86714.1"/>
    <property type="molecule type" value="Genomic_DNA"/>
</dbReference>
<accession>A0A1L1PD72</accession>
<sequence length="108" mass="11968">MSAYAIAHLRHVEWGPDIVTYVQKITDTVDAHGGRFLVHGHNPEVMEGPFPGHLVVIEFASMEQARAWYRSDAYQAILPLRTQHADGVAVLVQGVAPGYRASELLAKY</sequence>
<name>A0A1L1PD72_HYDIT</name>
<dbReference type="AlphaFoldDB" id="A0A1L1PD72"/>
<gene>
    <name evidence="2" type="ORF">BN948_01122</name>
</gene>
<dbReference type="Gene3D" id="3.30.70.100">
    <property type="match status" value="1"/>
</dbReference>
<dbReference type="Proteomes" id="UP000028878">
    <property type="component" value="Unassembled WGS sequence"/>
</dbReference>
<dbReference type="SUPFAM" id="SSF54909">
    <property type="entry name" value="Dimeric alpha+beta barrel"/>
    <property type="match status" value="1"/>
</dbReference>
<dbReference type="InterPro" id="IPR011008">
    <property type="entry name" value="Dimeric_a/b-barrel"/>
</dbReference>
<reference evidence="3" key="2">
    <citation type="submission" date="2014-11" db="EMBL/GenBank/DDBJ databases">
        <title>Draft genome sequence of Hydrogenophaga intermedia S1.</title>
        <authorList>
            <person name="Gan H.M."/>
            <person name="Chew T.H."/>
            <person name="Stolz A."/>
        </authorList>
    </citation>
    <scope>NUCLEOTIDE SEQUENCE [LARGE SCALE GENOMIC DNA]</scope>
    <source>
        <strain evidence="3">S1</strain>
    </source>
</reference>
<dbReference type="PANTHER" id="PTHR41521:SF4">
    <property type="entry name" value="BLR0684 PROTEIN"/>
    <property type="match status" value="1"/>
</dbReference>
<organism evidence="2 3">
    <name type="scientific">Hydrogenophaga intermedia</name>
    <dbReference type="NCBI Taxonomy" id="65786"/>
    <lineage>
        <taxon>Bacteria</taxon>
        <taxon>Pseudomonadati</taxon>
        <taxon>Pseudomonadota</taxon>
        <taxon>Betaproteobacteria</taxon>
        <taxon>Burkholderiales</taxon>
        <taxon>Comamonadaceae</taxon>
        <taxon>Hydrogenophaga</taxon>
    </lineage>
</organism>
<evidence type="ECO:0000313" key="2">
    <source>
        <dbReference type="EMBL" id="CDN86714.1"/>
    </source>
</evidence>
<proteinExistence type="predicted"/>
<reference evidence="3" key="1">
    <citation type="submission" date="2014-02" db="EMBL/GenBank/DDBJ databases">
        <authorList>
            <person name="Gan H."/>
        </authorList>
    </citation>
    <scope>NUCLEOTIDE SEQUENCE [LARGE SCALE GENOMIC DNA]</scope>
    <source>
        <strain evidence="3">S1</strain>
    </source>
</reference>
<dbReference type="InterPro" id="IPR010753">
    <property type="entry name" value="DUF1330"/>
</dbReference>